<dbReference type="InterPro" id="IPR050181">
    <property type="entry name" value="Cold_shock_domain"/>
</dbReference>
<dbReference type="EMBL" id="BAABBR010000001">
    <property type="protein sequence ID" value="GAA4035388.1"/>
    <property type="molecule type" value="Genomic_DNA"/>
</dbReference>
<dbReference type="InterPro" id="IPR002059">
    <property type="entry name" value="CSP_DNA-bd"/>
</dbReference>
<dbReference type="PROSITE" id="PS51857">
    <property type="entry name" value="CSD_2"/>
    <property type="match status" value="2"/>
</dbReference>
<evidence type="ECO:0000313" key="3">
    <source>
        <dbReference type="EMBL" id="GAA4035388.1"/>
    </source>
</evidence>
<feature type="region of interest" description="Disordered" evidence="1">
    <location>
        <begin position="1"/>
        <end position="33"/>
    </location>
</feature>
<name>A0ABP7U402_9SPHN</name>
<dbReference type="CDD" id="cd04458">
    <property type="entry name" value="CSP_CDS"/>
    <property type="match status" value="2"/>
</dbReference>
<feature type="domain" description="CSD" evidence="2">
    <location>
        <begin position="35"/>
        <end position="100"/>
    </location>
</feature>
<gene>
    <name evidence="3" type="primary">cspD</name>
    <name evidence="3" type="ORF">GCM10022281_14710</name>
</gene>
<comment type="caution">
    <text evidence="3">The sequence shown here is derived from an EMBL/GenBank/DDBJ whole genome shotgun (WGS) entry which is preliminary data.</text>
</comment>
<organism evidence="3 4">
    <name type="scientific">Sphingomonas rosea</name>
    <dbReference type="NCBI Taxonomy" id="335605"/>
    <lineage>
        <taxon>Bacteria</taxon>
        <taxon>Pseudomonadati</taxon>
        <taxon>Pseudomonadota</taxon>
        <taxon>Alphaproteobacteria</taxon>
        <taxon>Sphingomonadales</taxon>
        <taxon>Sphingomonadaceae</taxon>
        <taxon>Sphingomonas</taxon>
    </lineage>
</organism>
<evidence type="ECO:0000313" key="4">
    <source>
        <dbReference type="Proteomes" id="UP001424459"/>
    </source>
</evidence>
<dbReference type="SUPFAM" id="SSF50249">
    <property type="entry name" value="Nucleic acid-binding proteins"/>
    <property type="match status" value="2"/>
</dbReference>
<protein>
    <submittedName>
        <fullName evidence="3">Stationary phase survival protein CspD</fullName>
    </submittedName>
</protein>
<feature type="compositionally biased region" description="Polar residues" evidence="1">
    <location>
        <begin position="10"/>
        <end position="21"/>
    </location>
</feature>
<keyword evidence="4" id="KW-1185">Reference proteome</keyword>
<dbReference type="PRINTS" id="PR00050">
    <property type="entry name" value="COLDSHOCK"/>
</dbReference>
<dbReference type="PANTHER" id="PTHR11544">
    <property type="entry name" value="COLD SHOCK DOMAIN CONTAINING PROTEINS"/>
    <property type="match status" value="1"/>
</dbReference>
<accession>A0ABP7U402</accession>
<dbReference type="SMART" id="SM00357">
    <property type="entry name" value="CSP"/>
    <property type="match status" value="2"/>
</dbReference>
<reference evidence="4" key="1">
    <citation type="journal article" date="2019" name="Int. J. Syst. Evol. Microbiol.">
        <title>The Global Catalogue of Microorganisms (GCM) 10K type strain sequencing project: providing services to taxonomists for standard genome sequencing and annotation.</title>
        <authorList>
            <consortium name="The Broad Institute Genomics Platform"/>
            <consortium name="The Broad Institute Genome Sequencing Center for Infectious Disease"/>
            <person name="Wu L."/>
            <person name="Ma J."/>
        </authorList>
    </citation>
    <scope>NUCLEOTIDE SEQUENCE [LARGE SCALE GENOMIC DNA]</scope>
    <source>
        <strain evidence="4">JCM 17564</strain>
    </source>
</reference>
<evidence type="ECO:0000256" key="1">
    <source>
        <dbReference type="SAM" id="MobiDB-lite"/>
    </source>
</evidence>
<dbReference type="InterPro" id="IPR011129">
    <property type="entry name" value="CSD"/>
</dbReference>
<evidence type="ECO:0000259" key="2">
    <source>
        <dbReference type="PROSITE" id="PS51857"/>
    </source>
</evidence>
<feature type="domain" description="CSD" evidence="2">
    <location>
        <begin position="132"/>
        <end position="198"/>
    </location>
</feature>
<proteinExistence type="predicted"/>
<sequence>MRGTVKREYASSSAVDDQTGPTPAAADGGPDSGVRVEGRVKWFDATRGFGFLVSDQIDGDILIHFSLLREHGRRSLPEGAVVTCDAVRQDRGMQAARVLSIDLSEAAVARAPATSAEDRSDRSELLDGAGPFEPVEVKWFNRVKGYGFVNRVEAPDQDIFLHMETVRRAGLGDLQPGDRMQARIAQGRKGLTAVDLQDD</sequence>
<dbReference type="Pfam" id="PF00313">
    <property type="entry name" value="CSD"/>
    <property type="match status" value="2"/>
</dbReference>
<dbReference type="Proteomes" id="UP001424459">
    <property type="component" value="Unassembled WGS sequence"/>
</dbReference>
<dbReference type="RefSeq" id="WP_344696390.1">
    <property type="nucleotide sequence ID" value="NZ_BAABBR010000001.1"/>
</dbReference>
<dbReference type="InterPro" id="IPR012340">
    <property type="entry name" value="NA-bd_OB-fold"/>
</dbReference>
<dbReference type="Gene3D" id="2.40.50.140">
    <property type="entry name" value="Nucleic acid-binding proteins"/>
    <property type="match status" value="2"/>
</dbReference>